<dbReference type="InterPro" id="IPR003838">
    <property type="entry name" value="ABC3_permease_C"/>
</dbReference>
<feature type="domain" description="ABC3 transporter permease C-terminal" evidence="8">
    <location>
        <begin position="353"/>
        <end position="468"/>
    </location>
</feature>
<keyword evidence="2" id="KW-1003">Cell membrane</keyword>
<dbReference type="InterPro" id="IPR017800">
    <property type="entry name" value="ADOP"/>
</dbReference>
<dbReference type="PANTHER" id="PTHR30572">
    <property type="entry name" value="MEMBRANE COMPONENT OF TRANSPORTER-RELATED"/>
    <property type="match status" value="1"/>
</dbReference>
<proteinExistence type="inferred from homology"/>
<sequence>MRPEHWVYTIPLRLRSLFRWAQADQELDDELRDHLARKTEEYVAKGMAREGARRRARLELGGLEKVREECREARRVNGIQDLVQDLRFALRILRKSPGFTSVAALTLALGIGANTAIFSVINAVLLRPLAVEDPSHLVYVDEQWRGISPGLSIGNFIEIRSENASFRKLCSSNSAGFNLAAGEMSERVFGEIVTADYFPTFGVQPLRGRTFTAEEDKPRRSQVVVLSERLWRARLGSNPAIVGQTLRLNGLPYSVVGIMPKSFDPLLGKTAVWVPAAFGPNQLTNYDVHYLSVIGRLRPGVSLTQAGSELDVLARRLQQEHPIDDKERGLRVISLTTALFGDQSSVLWMMLAAVGFVLLIACANIANLQLARSRERRKEIAMRIALGASPRRIVCQLLAENVVLGFAGGMAGVLLAFWGVSAIVAKGPGNVPRLDQSSVDARTLMFACAVALLSSFLFGLAPALRSASTRVSSVFKESTGTSTGSRDRIRSVLVVGEISLALVLMAGAGLLIRSALLVSRVNPGFDTTNLVVGRVGLPDASPAVARQAFERMIAAASILPGVQSAAVVSRAPLAAASSQSNGLIAEGRPLDPSSVVNAELQIISPTYLSTARVPLKAGRDFNARDTRDALLVTIINETLARTMWPGTNPIGKRFACCESGPQGRMDPVWHEVIGVVGDVRARGLDQQVQPTFYLPIGQMPPSAWDWIGRTLDFVVRTRGSAFRADELRTTVASIALGVPVYGLSDMQQKIAGTLEASHFDTFLLALFAAVALVLSSVGIYGVLSYIVAQRKHEIGIRMALGATQANILRDVLCYGLRLTSIGLALGLAGAFGGTRVLSSLLYGIRPTDPATLVVVAALLALVSLLACWIPACRALKVDPMVALRYE</sequence>
<accession>A0A7V8NU23</accession>
<dbReference type="EMBL" id="JACDQQ010001916">
    <property type="protein sequence ID" value="MBA0087265.1"/>
    <property type="molecule type" value="Genomic_DNA"/>
</dbReference>
<feature type="domain" description="MacB-like periplasmic core" evidence="9">
    <location>
        <begin position="521"/>
        <end position="703"/>
    </location>
</feature>
<evidence type="ECO:0000256" key="4">
    <source>
        <dbReference type="ARBA" id="ARBA00022989"/>
    </source>
</evidence>
<dbReference type="GO" id="GO:0022857">
    <property type="term" value="F:transmembrane transporter activity"/>
    <property type="evidence" value="ECO:0007669"/>
    <property type="project" value="TreeGrafter"/>
</dbReference>
<dbReference type="PANTHER" id="PTHR30572:SF4">
    <property type="entry name" value="ABC TRANSPORTER PERMEASE YTRF"/>
    <property type="match status" value="1"/>
</dbReference>
<evidence type="ECO:0000256" key="1">
    <source>
        <dbReference type="ARBA" id="ARBA00004651"/>
    </source>
</evidence>
<protein>
    <submittedName>
        <fullName evidence="10">ABC transporter permease</fullName>
    </submittedName>
</protein>
<dbReference type="InterPro" id="IPR025857">
    <property type="entry name" value="MacB_PCD"/>
</dbReference>
<feature type="transmembrane region" description="Helical" evidence="7">
    <location>
        <begin position="402"/>
        <end position="424"/>
    </location>
</feature>
<reference evidence="10" key="1">
    <citation type="submission" date="2020-06" db="EMBL/GenBank/DDBJ databases">
        <title>Legume-microbial interactions unlock mineral nutrients during tropical forest succession.</title>
        <authorList>
            <person name="Epihov D.Z."/>
        </authorList>
    </citation>
    <scope>NUCLEOTIDE SEQUENCE [LARGE SCALE GENOMIC DNA]</scope>
    <source>
        <strain evidence="10">Pan2503</strain>
    </source>
</reference>
<dbReference type="Pfam" id="PF02687">
    <property type="entry name" value="FtsX"/>
    <property type="match status" value="2"/>
</dbReference>
<keyword evidence="3 7" id="KW-0812">Transmembrane</keyword>
<name>A0A7V8NU23_9BACT</name>
<feature type="domain" description="ABC3 transporter permease C-terminal" evidence="8">
    <location>
        <begin position="766"/>
        <end position="879"/>
    </location>
</feature>
<dbReference type="NCBIfam" id="NF038403">
    <property type="entry name" value="perm_prefix_1"/>
    <property type="match status" value="1"/>
</dbReference>
<comment type="similarity">
    <text evidence="6">Belongs to the ABC-4 integral membrane protein family.</text>
</comment>
<dbReference type="NCBIfam" id="TIGR03434">
    <property type="entry name" value="ADOP"/>
    <property type="match status" value="1"/>
</dbReference>
<dbReference type="InterPro" id="IPR050250">
    <property type="entry name" value="Macrolide_Exporter_MacB"/>
</dbReference>
<feature type="transmembrane region" description="Helical" evidence="7">
    <location>
        <begin position="762"/>
        <end position="788"/>
    </location>
</feature>
<feature type="transmembrane region" description="Helical" evidence="7">
    <location>
        <begin position="492"/>
        <end position="512"/>
    </location>
</feature>
<feature type="transmembrane region" description="Helical" evidence="7">
    <location>
        <begin position="346"/>
        <end position="368"/>
    </location>
</feature>
<organism evidence="10 11">
    <name type="scientific">Candidatus Acidiferrum panamense</name>
    <dbReference type="NCBI Taxonomy" id="2741543"/>
    <lineage>
        <taxon>Bacteria</taxon>
        <taxon>Pseudomonadati</taxon>
        <taxon>Acidobacteriota</taxon>
        <taxon>Terriglobia</taxon>
        <taxon>Candidatus Acidiferrales</taxon>
        <taxon>Candidatus Acidiferrum</taxon>
    </lineage>
</organism>
<evidence type="ECO:0000256" key="2">
    <source>
        <dbReference type="ARBA" id="ARBA00022475"/>
    </source>
</evidence>
<comment type="subcellular location">
    <subcellularLocation>
        <location evidence="1">Cell membrane</location>
        <topology evidence="1">Multi-pass membrane protein</topology>
    </subcellularLocation>
</comment>
<evidence type="ECO:0000259" key="9">
    <source>
        <dbReference type="Pfam" id="PF12704"/>
    </source>
</evidence>
<keyword evidence="4 7" id="KW-1133">Transmembrane helix</keyword>
<evidence type="ECO:0000256" key="7">
    <source>
        <dbReference type="SAM" id="Phobius"/>
    </source>
</evidence>
<evidence type="ECO:0000256" key="6">
    <source>
        <dbReference type="ARBA" id="ARBA00038076"/>
    </source>
</evidence>
<dbReference type="Proteomes" id="UP000567293">
    <property type="component" value="Unassembled WGS sequence"/>
</dbReference>
<keyword evidence="5 7" id="KW-0472">Membrane</keyword>
<dbReference type="GO" id="GO:0005886">
    <property type="term" value="C:plasma membrane"/>
    <property type="evidence" value="ECO:0007669"/>
    <property type="project" value="UniProtKB-SubCell"/>
</dbReference>
<evidence type="ECO:0000313" key="11">
    <source>
        <dbReference type="Proteomes" id="UP000567293"/>
    </source>
</evidence>
<evidence type="ECO:0000259" key="8">
    <source>
        <dbReference type="Pfam" id="PF02687"/>
    </source>
</evidence>
<feature type="transmembrane region" description="Helical" evidence="7">
    <location>
        <begin position="444"/>
        <end position="464"/>
    </location>
</feature>
<feature type="transmembrane region" description="Helical" evidence="7">
    <location>
        <begin position="850"/>
        <end position="871"/>
    </location>
</feature>
<comment type="caution">
    <text evidence="10">The sequence shown here is derived from an EMBL/GenBank/DDBJ whole genome shotgun (WGS) entry which is preliminary data.</text>
</comment>
<gene>
    <name evidence="10" type="ORF">HRJ53_19955</name>
</gene>
<evidence type="ECO:0000313" key="10">
    <source>
        <dbReference type="EMBL" id="MBA0087265.1"/>
    </source>
</evidence>
<keyword evidence="11" id="KW-1185">Reference proteome</keyword>
<dbReference type="AlphaFoldDB" id="A0A7V8NU23"/>
<dbReference type="Pfam" id="PF12704">
    <property type="entry name" value="MacB_PCD"/>
    <property type="match status" value="2"/>
</dbReference>
<evidence type="ECO:0000256" key="5">
    <source>
        <dbReference type="ARBA" id="ARBA00023136"/>
    </source>
</evidence>
<dbReference type="InterPro" id="IPR047928">
    <property type="entry name" value="Perm_prefix_1"/>
</dbReference>
<feature type="domain" description="MacB-like periplasmic core" evidence="9">
    <location>
        <begin position="100"/>
        <end position="310"/>
    </location>
</feature>
<evidence type="ECO:0000256" key="3">
    <source>
        <dbReference type="ARBA" id="ARBA00022692"/>
    </source>
</evidence>
<feature type="transmembrane region" description="Helical" evidence="7">
    <location>
        <begin position="821"/>
        <end position="844"/>
    </location>
</feature>